<dbReference type="CDD" id="cd00377">
    <property type="entry name" value="ICL_PEPM"/>
    <property type="match status" value="1"/>
</dbReference>
<dbReference type="GO" id="GO:0046421">
    <property type="term" value="F:methylisocitrate lyase activity"/>
    <property type="evidence" value="ECO:0007669"/>
    <property type="project" value="UniProtKB-ARBA"/>
</dbReference>
<accession>A0A1Z5HSS2</accession>
<dbReference type="SUPFAM" id="SSF51621">
    <property type="entry name" value="Phosphoenolpyruvate/pyruvate domain"/>
    <property type="match status" value="1"/>
</dbReference>
<keyword evidence="6" id="KW-1185">Reference proteome</keyword>
<gene>
    <name evidence="5" type="ORF">KKC1_14860</name>
</gene>
<evidence type="ECO:0000256" key="1">
    <source>
        <dbReference type="ARBA" id="ARBA00009282"/>
    </source>
</evidence>
<reference evidence="6" key="1">
    <citation type="journal article" date="2017" name="Appl. Environ. Microbiol.">
        <title>Genomic analysis of Calderihabitans maritimus KKC1, a thermophilic hydrogenogenic carboxydotrophic bacterium isolated from marine sediment.</title>
        <authorList>
            <person name="Omae K."/>
            <person name="Yoneda Y."/>
            <person name="Fukuyama Y."/>
            <person name="Yoshida T."/>
            <person name="Sako Y."/>
        </authorList>
    </citation>
    <scope>NUCLEOTIDE SEQUENCE [LARGE SCALE GENOMIC DNA]</scope>
    <source>
        <strain evidence="6">KKC1</strain>
    </source>
</reference>
<dbReference type="PANTHER" id="PTHR42905">
    <property type="entry name" value="PHOSPHOENOLPYRUVATE CARBOXYLASE"/>
    <property type="match status" value="1"/>
</dbReference>
<protein>
    <recommendedName>
        <fullName evidence="4">2-methylisocitrate lyase</fullName>
    </recommendedName>
</protein>
<dbReference type="FunFam" id="3.20.20.60:FF:000009">
    <property type="entry name" value="2-methylisocitrate lyase"/>
    <property type="match status" value="1"/>
</dbReference>
<comment type="function">
    <text evidence="3">Involved in the methylcitric acid cycle. Catalyzes the cleavage of 2-methylisocitrate to yield pyruvate and succinate.</text>
</comment>
<organism evidence="5 6">
    <name type="scientific">Calderihabitans maritimus</name>
    <dbReference type="NCBI Taxonomy" id="1246530"/>
    <lineage>
        <taxon>Bacteria</taxon>
        <taxon>Bacillati</taxon>
        <taxon>Bacillota</taxon>
        <taxon>Clostridia</taxon>
        <taxon>Neomoorellales</taxon>
        <taxon>Calderihabitantaceae</taxon>
        <taxon>Calderihabitans</taxon>
    </lineage>
</organism>
<sequence length="291" mass="31797">MRKGRLIKEFIKRGEILVSLGAFNAISARIIDQAGIPSVYVTGYGAAANILGKPDIGLLTMTEMVNHIKGIVDVVQGAVIADADTGYGNPLNVQRTVKEYERAGVAAIQLEDQIWPKRCGHMTGKQIIPAEEMVQKIRAAVDARESEDTLIIARTDAIAVEGFEEAARRIKMYHHAGADILFVEAPENLEQLKEIPKLVQGGAFLANMIEGGATPLLTAQELQDMGYAIVIYPISTLYAMTKAVMELVEEVKRSGTTAGMLSRMVSFADFNEIVGLKDFQTLEKQYGLIKE</sequence>
<dbReference type="PANTHER" id="PTHR42905:SF5">
    <property type="entry name" value="CARBOXYVINYL-CARBOXYPHOSPHONATE PHOSPHORYLMUTASE, CHLOROPLASTIC"/>
    <property type="match status" value="1"/>
</dbReference>
<comment type="catalytic activity">
    <reaction evidence="2">
        <text>3-hydroxybutane-1,2,3-tricarboxylate = pyruvate + succinate</text>
        <dbReference type="Rhea" id="RHEA:57504"/>
        <dbReference type="ChEBI" id="CHEBI:15361"/>
        <dbReference type="ChEBI" id="CHEBI:30031"/>
        <dbReference type="ChEBI" id="CHEBI:141790"/>
    </reaction>
</comment>
<name>A0A1Z5HSS2_9FIRM</name>
<dbReference type="EMBL" id="BDGJ01000071">
    <property type="protein sequence ID" value="GAW92330.1"/>
    <property type="molecule type" value="Genomic_DNA"/>
</dbReference>
<dbReference type="Proteomes" id="UP000197032">
    <property type="component" value="Unassembled WGS sequence"/>
</dbReference>
<comment type="caution">
    <text evidence="5">The sequence shown here is derived from an EMBL/GenBank/DDBJ whole genome shotgun (WGS) entry which is preliminary data.</text>
</comment>
<dbReference type="PROSITE" id="PS00161">
    <property type="entry name" value="ISOCITRATE_LYASE"/>
    <property type="match status" value="1"/>
</dbReference>
<dbReference type="Gene3D" id="3.20.20.60">
    <property type="entry name" value="Phosphoenolpyruvate-binding domains"/>
    <property type="match status" value="1"/>
</dbReference>
<dbReference type="RefSeq" id="WP_088553711.1">
    <property type="nucleotide sequence ID" value="NZ_BDGJ01000071.1"/>
</dbReference>
<keyword evidence="5" id="KW-0456">Lyase</keyword>
<dbReference type="Pfam" id="PF13714">
    <property type="entry name" value="PEP_mutase"/>
    <property type="match status" value="1"/>
</dbReference>
<evidence type="ECO:0000256" key="3">
    <source>
        <dbReference type="ARBA" id="ARBA00058526"/>
    </source>
</evidence>
<comment type="similarity">
    <text evidence="1">Belongs to the isocitrate lyase/PEP mutase superfamily. Methylisocitrate lyase family.</text>
</comment>
<evidence type="ECO:0000256" key="2">
    <source>
        <dbReference type="ARBA" id="ARBA00051150"/>
    </source>
</evidence>
<evidence type="ECO:0000256" key="4">
    <source>
        <dbReference type="ARBA" id="ARBA00073849"/>
    </source>
</evidence>
<evidence type="ECO:0000313" key="5">
    <source>
        <dbReference type="EMBL" id="GAW92330.1"/>
    </source>
</evidence>
<dbReference type="InterPro" id="IPR018523">
    <property type="entry name" value="Isocitrate_lyase_ph_CS"/>
</dbReference>
<dbReference type="AlphaFoldDB" id="A0A1Z5HSS2"/>
<dbReference type="InterPro" id="IPR015813">
    <property type="entry name" value="Pyrv/PenolPyrv_kinase-like_dom"/>
</dbReference>
<dbReference type="InterPro" id="IPR039556">
    <property type="entry name" value="ICL/PEPM"/>
</dbReference>
<proteinExistence type="inferred from homology"/>
<dbReference type="InterPro" id="IPR040442">
    <property type="entry name" value="Pyrv_kinase-like_dom_sf"/>
</dbReference>
<dbReference type="OrthoDB" id="8629576at2"/>
<evidence type="ECO:0000313" key="6">
    <source>
        <dbReference type="Proteomes" id="UP000197032"/>
    </source>
</evidence>